<evidence type="ECO:0000313" key="2">
    <source>
        <dbReference type="Proteomes" id="UP000031036"/>
    </source>
</evidence>
<dbReference type="AlphaFoldDB" id="A0A0B2VWX4"/>
<evidence type="ECO:0000313" key="1">
    <source>
        <dbReference type="EMBL" id="KHN85465.1"/>
    </source>
</evidence>
<sequence length="89" mass="10024">MCKAVTFGSKELKKTMKKKSTRSLELKTVNTGNGRDAECHKHMTSLIQQHGFMEFKTITSIPSILDSITAKLLRNAAIARLLKRRTDAF</sequence>
<comment type="caution">
    <text evidence="1">The sequence shown here is derived from an EMBL/GenBank/DDBJ whole genome shotgun (WGS) entry which is preliminary data.</text>
</comment>
<organism evidence="1 2">
    <name type="scientific">Toxocara canis</name>
    <name type="common">Canine roundworm</name>
    <dbReference type="NCBI Taxonomy" id="6265"/>
    <lineage>
        <taxon>Eukaryota</taxon>
        <taxon>Metazoa</taxon>
        <taxon>Ecdysozoa</taxon>
        <taxon>Nematoda</taxon>
        <taxon>Chromadorea</taxon>
        <taxon>Rhabditida</taxon>
        <taxon>Spirurina</taxon>
        <taxon>Ascaridomorpha</taxon>
        <taxon>Ascaridoidea</taxon>
        <taxon>Toxocaridae</taxon>
        <taxon>Toxocara</taxon>
    </lineage>
</organism>
<dbReference type="EMBL" id="JPKZ01000785">
    <property type="protein sequence ID" value="KHN85465.1"/>
    <property type="molecule type" value="Genomic_DNA"/>
</dbReference>
<name>A0A0B2VWX4_TOXCA</name>
<accession>A0A0B2VWX4</accession>
<proteinExistence type="predicted"/>
<gene>
    <name evidence="1" type="ORF">Tcan_04983</name>
</gene>
<dbReference type="Proteomes" id="UP000031036">
    <property type="component" value="Unassembled WGS sequence"/>
</dbReference>
<keyword evidence="2" id="KW-1185">Reference proteome</keyword>
<protein>
    <submittedName>
        <fullName evidence="1">Uncharacterized protein</fullName>
    </submittedName>
</protein>
<reference evidence="1 2" key="1">
    <citation type="submission" date="2014-11" db="EMBL/GenBank/DDBJ databases">
        <title>Genetic blueprint of the zoonotic pathogen Toxocara canis.</title>
        <authorList>
            <person name="Zhu X.-Q."/>
            <person name="Korhonen P.K."/>
            <person name="Cai H."/>
            <person name="Young N.D."/>
            <person name="Nejsum P."/>
            <person name="von Samson-Himmelstjerna G."/>
            <person name="Boag P.R."/>
            <person name="Tan P."/>
            <person name="Li Q."/>
            <person name="Min J."/>
            <person name="Yang Y."/>
            <person name="Wang X."/>
            <person name="Fang X."/>
            <person name="Hall R.S."/>
            <person name="Hofmann A."/>
            <person name="Sternberg P.W."/>
            <person name="Jex A.R."/>
            <person name="Gasser R.B."/>
        </authorList>
    </citation>
    <scope>NUCLEOTIDE SEQUENCE [LARGE SCALE GENOMIC DNA]</scope>
    <source>
        <strain evidence="1">PN_DK_2014</strain>
    </source>
</reference>